<feature type="active site" description="Proton donor/acceptor" evidence="3">
    <location>
        <position position="265"/>
    </location>
</feature>
<reference evidence="4" key="1">
    <citation type="submission" date="2019-11" db="EMBL/GenBank/DDBJ databases">
        <authorList>
            <person name="Feng L."/>
        </authorList>
    </citation>
    <scope>NUCLEOTIDE SEQUENCE</scope>
    <source>
        <strain evidence="4">BgluceraseaLFYP119</strain>
    </source>
</reference>
<keyword evidence="1 2" id="KW-0479">Metal-binding</keyword>
<evidence type="ECO:0000256" key="3">
    <source>
        <dbReference type="PIRSR" id="PIRSR006615-2"/>
    </source>
</evidence>
<gene>
    <name evidence="4" type="primary">ypwA</name>
    <name evidence="4" type="ORF">BGLFYP119_02091</name>
</gene>
<accession>A0A6N2UJQ7</accession>
<dbReference type="EC" id="3.4.17.19" evidence="1"/>
<dbReference type="Gene3D" id="1.10.1370.30">
    <property type="match status" value="1"/>
</dbReference>
<dbReference type="EMBL" id="CACRST010000019">
    <property type="protein sequence ID" value="VYT17072.1"/>
    <property type="molecule type" value="Genomic_DNA"/>
</dbReference>
<comment type="function">
    <text evidence="1">Broad specificity carboxypetidase that releases amino acids sequentially from the C-terminus, including neutral, aromatic, polar and basic residues.</text>
</comment>
<evidence type="ECO:0000313" key="4">
    <source>
        <dbReference type="EMBL" id="VYT17072.1"/>
    </source>
</evidence>
<comment type="catalytic activity">
    <reaction evidence="1">
        <text>Release of a C-terminal amino acid with broad specificity, except for -Pro.</text>
        <dbReference type="EC" id="3.4.17.19"/>
    </reaction>
</comment>
<dbReference type="GO" id="GO:0006508">
    <property type="term" value="P:proteolysis"/>
    <property type="evidence" value="ECO:0007669"/>
    <property type="project" value="UniProtKB-UniRule"/>
</dbReference>
<feature type="binding site" evidence="2">
    <location>
        <position position="268"/>
    </location>
    <ligand>
        <name>Zn(2+)</name>
        <dbReference type="ChEBI" id="CHEBI:29105"/>
        <note>catalytic</note>
    </ligand>
</feature>
<keyword evidence="1 4" id="KW-0378">Hydrolase</keyword>
<dbReference type="PANTHER" id="PTHR34217:SF1">
    <property type="entry name" value="CARBOXYPEPTIDASE 1"/>
    <property type="match status" value="1"/>
</dbReference>
<feature type="binding site" evidence="2">
    <location>
        <position position="294"/>
    </location>
    <ligand>
        <name>Zn(2+)</name>
        <dbReference type="ChEBI" id="CHEBI:29105"/>
        <note>catalytic</note>
    </ligand>
</feature>
<comment type="similarity">
    <text evidence="1">Belongs to the peptidase M32 family.</text>
</comment>
<keyword evidence="1 4" id="KW-0482">Metalloprotease</keyword>
<organism evidence="4">
    <name type="scientific">Blautia glucerasea</name>
    <dbReference type="NCBI Taxonomy" id="536633"/>
    <lineage>
        <taxon>Bacteria</taxon>
        <taxon>Bacillati</taxon>
        <taxon>Bacillota</taxon>
        <taxon>Clostridia</taxon>
        <taxon>Lachnospirales</taxon>
        <taxon>Lachnospiraceae</taxon>
        <taxon>Blautia</taxon>
    </lineage>
</organism>
<comment type="cofactor">
    <cofactor evidence="2">
        <name>Zn(2+)</name>
        <dbReference type="ChEBI" id="CHEBI:29105"/>
    </cofactor>
    <text evidence="2">Binds 1 zinc ion per subunit.</text>
</comment>
<keyword evidence="2" id="KW-0862">Zinc</keyword>
<protein>
    <recommendedName>
        <fullName evidence="1">Metal-dependent carboxypeptidase</fullName>
        <ecNumber evidence="1">3.4.17.19</ecNumber>
    </recommendedName>
</protein>
<dbReference type="PIRSF" id="PIRSF006615">
    <property type="entry name" value="Zn_crbxpep_Taq"/>
    <property type="match status" value="1"/>
</dbReference>
<dbReference type="PRINTS" id="PR00998">
    <property type="entry name" value="CRBOXYPTASET"/>
</dbReference>
<keyword evidence="1" id="KW-0121">Carboxypeptidase</keyword>
<dbReference type="PANTHER" id="PTHR34217">
    <property type="entry name" value="METAL-DEPENDENT CARBOXYPEPTIDASE"/>
    <property type="match status" value="1"/>
</dbReference>
<dbReference type="CDD" id="cd06460">
    <property type="entry name" value="M32_Taq"/>
    <property type="match status" value="1"/>
</dbReference>
<dbReference type="SUPFAM" id="SSF55486">
    <property type="entry name" value="Metalloproteases ('zincins'), catalytic domain"/>
    <property type="match status" value="1"/>
</dbReference>
<dbReference type="AlphaFoldDB" id="A0A6N2UJQ7"/>
<feature type="binding site" evidence="2">
    <location>
        <position position="264"/>
    </location>
    <ligand>
        <name>Zn(2+)</name>
        <dbReference type="ChEBI" id="CHEBI:29105"/>
        <note>catalytic</note>
    </ligand>
</feature>
<proteinExistence type="inferred from homology"/>
<evidence type="ECO:0000256" key="1">
    <source>
        <dbReference type="PIRNR" id="PIRNR006615"/>
    </source>
</evidence>
<name>A0A6N2UJQ7_9FIRM</name>
<dbReference type="RefSeq" id="WP_156354545.1">
    <property type="nucleotide sequence ID" value="NZ_CACRST010000019.1"/>
</dbReference>
<dbReference type="GO" id="GO:0046872">
    <property type="term" value="F:metal ion binding"/>
    <property type="evidence" value="ECO:0007669"/>
    <property type="project" value="UniProtKB-KW"/>
</dbReference>
<dbReference type="GO" id="GO:0004181">
    <property type="term" value="F:metallocarboxypeptidase activity"/>
    <property type="evidence" value="ECO:0007669"/>
    <property type="project" value="UniProtKB-UniRule"/>
</dbReference>
<dbReference type="PROSITE" id="PS52034">
    <property type="entry name" value="PEPTIDASE_M32"/>
    <property type="match status" value="1"/>
</dbReference>
<dbReference type="InterPro" id="IPR001333">
    <property type="entry name" value="Peptidase_M32_Taq"/>
</dbReference>
<dbReference type="Pfam" id="PF02074">
    <property type="entry name" value="Peptidase_M32"/>
    <property type="match status" value="1"/>
</dbReference>
<evidence type="ECO:0000256" key="2">
    <source>
        <dbReference type="PIRSR" id="PIRSR006615-1"/>
    </source>
</evidence>
<keyword evidence="1 4" id="KW-0645">Protease</keyword>
<sequence>MNDAVVKLKEHMKQMDQYRTIENLLYWDLATMTPEKGVESKASAIGYFSTEAFRLSTSKEYGELLHKLSSPQEFQQLDDAMQVTVRRELRDYERFCRVPEDFYTEYVTLKARSQKAWETAKKASDFSLYAPYLDRIISMTKEYVRYMEPDQKPYEVLLDMFEEGIDSETIDRLFGELKEGLQPLLKKIREAGQPDLSVLKGSYDISAQKEVQKMLLSYMGFDFEKGTVAESEHPFTSEIGADDVRITNHFREEDPLAAIYSAIHEGGHAIFGQNISPDYAHTSVMQVDMMGLHESQSRFYENILGRNPGFWAPIYPKLGELLPHFQEVPFDTFLKAINYVEPSMIRIDADEVTYCLHIILRYEIERAIFNDQVTTEELPALWNDKMEELLGIRPANDAEGVLQDTHWSDGSFGYFPSYLLGSIYDGMFLEAIEQDLGSIDEILKNGDIMQITKWLNTNIHQYGSLYTSRQVIERLCHKEISAKPLLDYFNKKYSNIYS</sequence>